<dbReference type="EMBL" id="MTLN01000008">
    <property type="protein sequence ID" value="ONN69878.1"/>
    <property type="molecule type" value="Genomic_DNA"/>
</dbReference>
<evidence type="ECO:0000313" key="3">
    <source>
        <dbReference type="Proteomes" id="UP000189310"/>
    </source>
</evidence>
<dbReference type="RefSeq" id="WP_077172474.1">
    <property type="nucleotide sequence ID" value="NZ_MTLN01000008.1"/>
</dbReference>
<protein>
    <submittedName>
        <fullName evidence="2">Uncharacterized protein</fullName>
    </submittedName>
</protein>
<proteinExistence type="predicted"/>
<organism evidence="2 3">
    <name type="scientific">Pseudomonas oryzihabitans</name>
    <dbReference type="NCBI Taxonomy" id="47885"/>
    <lineage>
        <taxon>Bacteria</taxon>
        <taxon>Pseudomonadati</taxon>
        <taxon>Pseudomonadota</taxon>
        <taxon>Gammaproteobacteria</taxon>
        <taxon>Pseudomonadales</taxon>
        <taxon>Pseudomonadaceae</taxon>
        <taxon>Pseudomonas</taxon>
    </lineage>
</organism>
<evidence type="ECO:0000313" key="2">
    <source>
        <dbReference type="EMBL" id="ONN69878.1"/>
    </source>
</evidence>
<gene>
    <name evidence="2" type="ORF">BVL52_16520</name>
</gene>
<dbReference type="Proteomes" id="UP000189310">
    <property type="component" value="Unassembled WGS sequence"/>
</dbReference>
<name>A0ABX3INH7_9PSED</name>
<feature type="coiled-coil region" evidence="1">
    <location>
        <begin position="61"/>
        <end position="88"/>
    </location>
</feature>
<evidence type="ECO:0000256" key="1">
    <source>
        <dbReference type="SAM" id="Coils"/>
    </source>
</evidence>
<keyword evidence="3" id="KW-1185">Reference proteome</keyword>
<accession>A0ABX3INH7</accession>
<keyword evidence="1" id="KW-0175">Coiled coil</keyword>
<comment type="caution">
    <text evidence="2">The sequence shown here is derived from an EMBL/GenBank/DDBJ whole genome shotgun (WGS) entry which is preliminary data.</text>
</comment>
<sequence>MKKPLKTSSKGSRETNTYELLTLLSSLVAVAISATSLVRSRNVATEQARLGTEQLKLAEEQLKLNQKLAEEQSRLNEVTAKLSSYQIKELEEQEQLKRKPAINVRFSKLGKMAELVIANRGQASAYDVDVELVDCKDEDNPLMRTGQLLPHPEIRPTSVLKIPAAFHIGSPLTYQVKVTWKEAGGEQSDTFWVNSNS</sequence>
<reference evidence="2 3" key="1">
    <citation type="submission" date="2017-01" db="EMBL/GenBank/DDBJ databases">
        <title>Pseudomonas psychrotolerans genome sequencing and assembly.</title>
        <authorList>
            <person name="Vyas B."/>
            <person name="Mayilraj S."/>
        </authorList>
    </citation>
    <scope>NUCLEOTIDE SEQUENCE [LARGE SCALE GENOMIC DNA]</scope>
    <source>
        <strain evidence="2 3">SDS18</strain>
    </source>
</reference>